<evidence type="ECO:0000313" key="2">
    <source>
        <dbReference type="Proteomes" id="UP000256869"/>
    </source>
</evidence>
<dbReference type="RefSeq" id="WP_115995902.1">
    <property type="nucleotide sequence ID" value="NZ_QRDY01000040.1"/>
</dbReference>
<reference evidence="1 2" key="1">
    <citation type="submission" date="2018-07" db="EMBL/GenBank/DDBJ databases">
        <title>Genomic Encyclopedia of Type Strains, Phase III (KMG-III): the genomes of soil and plant-associated and newly described type strains.</title>
        <authorList>
            <person name="Whitman W."/>
        </authorList>
    </citation>
    <scope>NUCLEOTIDE SEQUENCE [LARGE SCALE GENOMIC DNA]</scope>
    <source>
        <strain evidence="1 2">CECT 8236</strain>
    </source>
</reference>
<dbReference type="EMBL" id="QRDY01000040">
    <property type="protein sequence ID" value="RED51706.1"/>
    <property type="molecule type" value="Genomic_DNA"/>
</dbReference>
<keyword evidence="2" id="KW-1185">Reference proteome</keyword>
<dbReference type="Proteomes" id="UP000256869">
    <property type="component" value="Unassembled WGS sequence"/>
</dbReference>
<dbReference type="InterPro" id="IPR032774">
    <property type="entry name" value="WG_beta_rep"/>
</dbReference>
<dbReference type="Pfam" id="PF14903">
    <property type="entry name" value="WG_beta_rep"/>
    <property type="match status" value="7"/>
</dbReference>
<dbReference type="PANTHER" id="PTHR37841">
    <property type="entry name" value="GLR2918 PROTEIN"/>
    <property type="match status" value="1"/>
</dbReference>
<dbReference type="OrthoDB" id="210273at2"/>
<comment type="caution">
    <text evidence="1">The sequence shown here is derived from an EMBL/GenBank/DDBJ whole genome shotgun (WGS) entry which is preliminary data.</text>
</comment>
<dbReference type="PANTHER" id="PTHR37841:SF1">
    <property type="entry name" value="DUF3298 DOMAIN-CONTAINING PROTEIN"/>
    <property type="match status" value="1"/>
</dbReference>
<proteinExistence type="predicted"/>
<name>A0A3D9HS79_9BACL</name>
<accession>A0A3D9HS79</accession>
<organism evidence="1 2">
    <name type="scientific">Cohnella lupini</name>
    <dbReference type="NCBI Taxonomy" id="1294267"/>
    <lineage>
        <taxon>Bacteria</taxon>
        <taxon>Bacillati</taxon>
        <taxon>Bacillota</taxon>
        <taxon>Bacilli</taxon>
        <taxon>Bacillales</taxon>
        <taxon>Paenibacillaceae</taxon>
        <taxon>Cohnella</taxon>
    </lineage>
</organism>
<dbReference type="AlphaFoldDB" id="A0A3D9HS79"/>
<gene>
    <name evidence="1" type="ORF">DFP95_1401</name>
</gene>
<protein>
    <submittedName>
        <fullName evidence="1">WG repeat protein</fullName>
    </submittedName>
</protein>
<sequence length="305" mass="34748">MFGFIDINGNEIIAPEYDQAYSFLEGYACVKKGDKYYYINLKGEVIDPGPYTHCRPFSSGLAPVSNQFNKLGYIDKSFTLKIPCEYDKDSTIFQKNYAVVIREGVRHVINQEDQIVLSGISDLLRITEGLGMVLRNGRYGFIDITGQVVIPCEWELATLFNEGFATGMKDDLFSIIDRSGKEMVKPQYNYISPFNEGIAFFKKANKFGFINFNGEEIISPQFKEAKQFSNGLAPVRNKKRWGYIDVKGAVTIDFQFDEAHPFNNGYANVVYQDEWAIIDTQGKIYTYPKYSWIGNYSEGFIGVIK</sequence>
<dbReference type="SUPFAM" id="SSF69360">
    <property type="entry name" value="Cell wall binding repeat"/>
    <property type="match status" value="1"/>
</dbReference>
<evidence type="ECO:0000313" key="1">
    <source>
        <dbReference type="EMBL" id="RED51706.1"/>
    </source>
</evidence>